<accession>A0AAD7B519</accession>
<dbReference type="AlphaFoldDB" id="A0AAD7B519"/>
<dbReference type="Proteomes" id="UP001221142">
    <property type="component" value="Unassembled WGS sequence"/>
</dbReference>
<reference evidence="1" key="1">
    <citation type="submission" date="2023-03" db="EMBL/GenBank/DDBJ databases">
        <title>Massive genome expansion in bonnet fungi (Mycena s.s.) driven by repeated elements and novel gene families across ecological guilds.</title>
        <authorList>
            <consortium name="Lawrence Berkeley National Laboratory"/>
            <person name="Harder C.B."/>
            <person name="Miyauchi S."/>
            <person name="Viragh M."/>
            <person name="Kuo A."/>
            <person name="Thoen E."/>
            <person name="Andreopoulos B."/>
            <person name="Lu D."/>
            <person name="Skrede I."/>
            <person name="Drula E."/>
            <person name="Henrissat B."/>
            <person name="Morin E."/>
            <person name="Kohler A."/>
            <person name="Barry K."/>
            <person name="LaButti K."/>
            <person name="Morin E."/>
            <person name="Salamov A."/>
            <person name="Lipzen A."/>
            <person name="Mereny Z."/>
            <person name="Hegedus B."/>
            <person name="Baldrian P."/>
            <person name="Stursova M."/>
            <person name="Weitz H."/>
            <person name="Taylor A."/>
            <person name="Grigoriev I.V."/>
            <person name="Nagy L.G."/>
            <person name="Martin F."/>
            <person name="Kauserud H."/>
        </authorList>
    </citation>
    <scope>NUCLEOTIDE SEQUENCE</scope>
    <source>
        <strain evidence="1">9284</strain>
    </source>
</reference>
<protein>
    <submittedName>
        <fullName evidence="1">Uncharacterized protein</fullName>
    </submittedName>
</protein>
<organism evidence="1 2">
    <name type="scientific">Roridomyces roridus</name>
    <dbReference type="NCBI Taxonomy" id="1738132"/>
    <lineage>
        <taxon>Eukaryota</taxon>
        <taxon>Fungi</taxon>
        <taxon>Dikarya</taxon>
        <taxon>Basidiomycota</taxon>
        <taxon>Agaricomycotina</taxon>
        <taxon>Agaricomycetes</taxon>
        <taxon>Agaricomycetidae</taxon>
        <taxon>Agaricales</taxon>
        <taxon>Marasmiineae</taxon>
        <taxon>Mycenaceae</taxon>
        <taxon>Roridomyces</taxon>
    </lineage>
</organism>
<evidence type="ECO:0000313" key="2">
    <source>
        <dbReference type="Proteomes" id="UP001221142"/>
    </source>
</evidence>
<evidence type="ECO:0000313" key="1">
    <source>
        <dbReference type="EMBL" id="KAJ7610174.1"/>
    </source>
</evidence>
<keyword evidence="2" id="KW-1185">Reference proteome</keyword>
<sequence>MPSQAEGGPTPAHPWLSFAKLGLEVTGIGWFACDLIALGWFWTNWARHKRRNAFFERSMFHWCVIQNFRVAPNLFPYFLGGSRNPNPRLSVASDCFPRPRPGLPPPGICAEYGTMKEISGIGYEELRTRIEAFESGRKNGTLPPQSGDHTYMRRPPCVAGSVAAILSHNLPGVLSKAHTSIFCSRRRLKKQMAPNQPCLSHGLGLNCSVVASPVSSGRSLHLLGRSSRFSDPASVARSVPPSAGVVDIQWYTLVTIICFKRNFSLDSEMHEREHISRFSKEESQPEAYLYLQPRAFIQTRTTLFRTRTDYAPRTKYDARRLLPAASRTPSGVIVPTLDERNGGAGSRSCTRPGPGTHACINGTRTIGGVHVVQVFQCVCGVLPVGVGSLFPRDRFIPSSASQRSISSGQLEDSGAAMYEVTTSTPIFPLSVPAISFGLS</sequence>
<comment type="caution">
    <text evidence="1">The sequence shown here is derived from an EMBL/GenBank/DDBJ whole genome shotgun (WGS) entry which is preliminary data.</text>
</comment>
<dbReference type="EMBL" id="JARKIF010000036">
    <property type="protein sequence ID" value="KAJ7610174.1"/>
    <property type="molecule type" value="Genomic_DNA"/>
</dbReference>
<name>A0AAD7B519_9AGAR</name>
<gene>
    <name evidence="1" type="ORF">FB45DRAFT_875984</name>
</gene>
<proteinExistence type="predicted"/>